<dbReference type="Pfam" id="PF22613">
    <property type="entry name" value="Transketolase_C_1"/>
    <property type="match status" value="1"/>
</dbReference>
<keyword evidence="11" id="KW-1185">Reference proteome</keyword>
<dbReference type="Gene3D" id="3.40.50.920">
    <property type="match status" value="1"/>
</dbReference>
<evidence type="ECO:0000259" key="9">
    <source>
        <dbReference type="SMART" id="SM00861"/>
    </source>
</evidence>
<evidence type="ECO:0000256" key="7">
    <source>
        <dbReference type="PIRSR" id="PIRSR000156-1"/>
    </source>
</evidence>
<feature type="region of interest" description="Disordered" evidence="8">
    <location>
        <begin position="394"/>
        <end position="417"/>
    </location>
</feature>
<evidence type="ECO:0000256" key="6">
    <source>
        <dbReference type="ARBA" id="ARBA00051231"/>
    </source>
</evidence>
<dbReference type="PIRSF" id="PIRSF000156">
    <property type="entry name" value="Pyruvate_dh_E1"/>
    <property type="match status" value="1"/>
</dbReference>
<protein>
    <recommendedName>
        <fullName evidence="4">Pyruvate dehydrogenase E1 component</fullName>
    </recommendedName>
</protein>
<organism evidence="10 11">
    <name type="scientific">Sinosporangium album</name>
    <dbReference type="NCBI Taxonomy" id="504805"/>
    <lineage>
        <taxon>Bacteria</taxon>
        <taxon>Bacillati</taxon>
        <taxon>Actinomycetota</taxon>
        <taxon>Actinomycetes</taxon>
        <taxon>Streptosporangiales</taxon>
        <taxon>Streptosporangiaceae</taxon>
        <taxon>Sinosporangium</taxon>
    </lineage>
</organism>
<dbReference type="InterPro" id="IPR009014">
    <property type="entry name" value="Transketo_C/PFOR_II"/>
</dbReference>
<dbReference type="SMART" id="SM00861">
    <property type="entry name" value="Transket_pyr"/>
    <property type="match status" value="1"/>
</dbReference>
<evidence type="ECO:0000256" key="1">
    <source>
        <dbReference type="ARBA" id="ARBA00001946"/>
    </source>
</evidence>
<keyword evidence="5" id="KW-0786">Thiamine pyrophosphate</keyword>
<evidence type="ECO:0000313" key="10">
    <source>
        <dbReference type="EMBL" id="SDG98611.1"/>
    </source>
</evidence>
<comment type="cofactor">
    <cofactor evidence="2">
        <name>thiamine diphosphate</name>
        <dbReference type="ChEBI" id="CHEBI:58937"/>
    </cofactor>
</comment>
<evidence type="ECO:0000256" key="8">
    <source>
        <dbReference type="SAM" id="MobiDB-lite"/>
    </source>
</evidence>
<dbReference type="PANTHER" id="PTHR43825:SF4">
    <property type="entry name" value="PYRUVATE DEHYDROGENASE E1 COMPONENT"/>
    <property type="match status" value="1"/>
</dbReference>
<evidence type="ECO:0000256" key="3">
    <source>
        <dbReference type="ARBA" id="ARBA00007131"/>
    </source>
</evidence>
<dbReference type="InterPro" id="IPR055152">
    <property type="entry name" value="Transketolase-like_C_2"/>
</dbReference>
<dbReference type="GO" id="GO:0004739">
    <property type="term" value="F:pyruvate dehydrogenase (acetyl-transferring) activity"/>
    <property type="evidence" value="ECO:0007669"/>
    <property type="project" value="UniProtKB-EC"/>
</dbReference>
<gene>
    <name evidence="10" type="ORF">SAMN05421505_11021</name>
</gene>
<evidence type="ECO:0000256" key="2">
    <source>
        <dbReference type="ARBA" id="ARBA00001964"/>
    </source>
</evidence>
<keyword evidence="7" id="KW-0479">Metal-binding</keyword>
<dbReference type="InterPro" id="IPR051157">
    <property type="entry name" value="PDH/Transketolase"/>
</dbReference>
<proteinExistence type="inferred from homology"/>
<dbReference type="SUPFAM" id="SSF52518">
    <property type="entry name" value="Thiamin diphosphate-binding fold (THDP-binding)"/>
    <property type="match status" value="2"/>
</dbReference>
<dbReference type="EMBL" id="FNCN01000010">
    <property type="protein sequence ID" value="SDG98611.1"/>
    <property type="molecule type" value="Genomic_DNA"/>
</dbReference>
<dbReference type="InterPro" id="IPR041621">
    <property type="entry name" value="PDH_E1_M"/>
</dbReference>
<dbReference type="GO" id="GO:0000287">
    <property type="term" value="F:magnesium ion binding"/>
    <property type="evidence" value="ECO:0007669"/>
    <property type="project" value="UniProtKB-ARBA"/>
</dbReference>
<feature type="domain" description="Transketolase-like pyrimidine-binding" evidence="9">
    <location>
        <begin position="416"/>
        <end position="620"/>
    </location>
</feature>
<dbReference type="Pfam" id="PF00456">
    <property type="entry name" value="Transketolase_N"/>
    <property type="match status" value="1"/>
</dbReference>
<name>A0A1G7YQ81_9ACTN</name>
<dbReference type="Proteomes" id="UP000198923">
    <property type="component" value="Unassembled WGS sequence"/>
</dbReference>
<dbReference type="AlphaFoldDB" id="A0A1G7YQ81"/>
<comment type="similarity">
    <text evidence="3">Belongs to the transketolase family.</text>
</comment>
<comment type="catalytic activity">
    <reaction evidence="6">
        <text>N(6)-[(R)-lipoyl]-L-lysyl-[protein] + pyruvate + H(+) = N(6)-[(R)-S(8)-acetyldihydrolipoyl]-L-lysyl-[protein] + CO2</text>
        <dbReference type="Rhea" id="RHEA:19189"/>
        <dbReference type="Rhea" id="RHEA-COMP:10474"/>
        <dbReference type="Rhea" id="RHEA-COMP:10478"/>
        <dbReference type="ChEBI" id="CHEBI:15361"/>
        <dbReference type="ChEBI" id="CHEBI:15378"/>
        <dbReference type="ChEBI" id="CHEBI:16526"/>
        <dbReference type="ChEBI" id="CHEBI:83099"/>
        <dbReference type="ChEBI" id="CHEBI:83111"/>
        <dbReference type="EC" id="1.2.4.1"/>
    </reaction>
</comment>
<reference evidence="10 11" key="1">
    <citation type="submission" date="2016-10" db="EMBL/GenBank/DDBJ databases">
        <authorList>
            <person name="de Groot N.N."/>
        </authorList>
    </citation>
    <scope>NUCLEOTIDE SEQUENCE [LARGE SCALE GENOMIC DNA]</scope>
    <source>
        <strain evidence="10 11">CPCC 201354</strain>
    </source>
</reference>
<dbReference type="InterPro" id="IPR029061">
    <property type="entry name" value="THDP-binding"/>
</dbReference>
<evidence type="ECO:0000256" key="4">
    <source>
        <dbReference type="ARBA" id="ARBA00017172"/>
    </source>
</evidence>
<keyword evidence="10" id="KW-0670">Pyruvate</keyword>
<feature type="binding site" evidence="7">
    <location>
        <position position="203"/>
    </location>
    <ligand>
        <name>Mg(2+)</name>
        <dbReference type="ChEBI" id="CHEBI:18420"/>
    </ligand>
</feature>
<sequence>MVMSAASAGSQDMDSPQRDALKTLQAVESRVLWLSTAIIDQANRVRPNPDGLKVGGHQASSASMVSIMTALWFHHLGAGDRISVKPHASPVLHAINYLLGELDESYLSSLRAFGGLQSYPSRSKDPDPVDYSTGSVGIGATAPIWGAIARRYVDGRFDRVGQGRQFSLLGDAELDEGAIWEAVQDPMVADLGEIVWIVDLNRQSLDRVVPGIAADRLQGMFGAAGWQVLTLKYGRLLNELFARPGGDALRVRLDSMGNPEYQRLLRCAPAELRDRLPGGGSTREPIASLIAELDDSTLYAALRNLGGHDFGALLDAYASIDDTRPTIIFAYTVKGHGLASEGHPQNHSSLLTEGQMRELAARMGTDVDAPWGRFPDGSAEAALCARAAERLRRTPAAGQQAAAVPTDIGRTPSGTGSTQQALGRALLDLTRQAPEAAARIVTVSPDVSSSTNLGGWINKVGIWSASERVDWFADDAETILHWRERPTGQHVELGIAETNLVGLLGELGTTWSRWGQPLLPIGVVYDPFVNRALEPWSFGIYAGGQSILVGTPSGVTLAPEGGAHQSITTPSLGIEQPGCTSYEPAFVLDTEWCLLAALNRLGRPDGESAYLRLSTRPVDQTLAAVPADPVARERRRRQVVAGAYALRRHETPKVTIAAMGALIPEAVAAADRLAALGIGADVVCVTSPDLLFRALQARRGLAEGSHWILDQVFPADRGTPLVTVLDGHPHTLAFLATINNVPATTLGVTKFGQSGTIQDVYRYHGIDTDSIVGAALDLTD</sequence>
<feature type="binding site" evidence="7">
    <location>
        <position position="201"/>
    </location>
    <ligand>
        <name>Mg(2+)</name>
        <dbReference type="ChEBI" id="CHEBI:18420"/>
    </ligand>
</feature>
<dbReference type="InterPro" id="IPR004660">
    <property type="entry name" value="PDH_E1"/>
</dbReference>
<accession>A0A1G7YQ81</accession>
<dbReference type="STRING" id="504805.SAMN05421505_11021"/>
<dbReference type="Pfam" id="PF17831">
    <property type="entry name" value="PDH_E1_M"/>
    <property type="match status" value="1"/>
</dbReference>
<dbReference type="InterPro" id="IPR005475">
    <property type="entry name" value="Transketolase-like_Pyr-bd"/>
</dbReference>
<dbReference type="PANTHER" id="PTHR43825">
    <property type="entry name" value="PYRUVATE DEHYDROGENASE E1 COMPONENT"/>
    <property type="match status" value="1"/>
</dbReference>
<evidence type="ECO:0000313" key="11">
    <source>
        <dbReference type="Proteomes" id="UP000198923"/>
    </source>
</evidence>
<keyword evidence="7" id="KW-0460">Magnesium</keyword>
<evidence type="ECO:0000256" key="5">
    <source>
        <dbReference type="ARBA" id="ARBA00023052"/>
    </source>
</evidence>
<comment type="cofactor">
    <cofactor evidence="1 7">
        <name>Mg(2+)</name>
        <dbReference type="ChEBI" id="CHEBI:18420"/>
    </cofactor>
</comment>
<dbReference type="SUPFAM" id="SSF52922">
    <property type="entry name" value="TK C-terminal domain-like"/>
    <property type="match status" value="1"/>
</dbReference>
<dbReference type="Gene3D" id="3.40.50.970">
    <property type="match status" value="2"/>
</dbReference>
<feature type="binding site" evidence="7">
    <location>
        <position position="171"/>
    </location>
    <ligand>
        <name>Mg(2+)</name>
        <dbReference type="ChEBI" id="CHEBI:18420"/>
    </ligand>
</feature>
<dbReference type="InterPro" id="IPR005474">
    <property type="entry name" value="Transketolase_N"/>
</dbReference>